<dbReference type="EMBL" id="NFLB01000021">
    <property type="protein sequence ID" value="OUQ03329.1"/>
    <property type="molecule type" value="Genomic_DNA"/>
</dbReference>
<sequence length="313" mass="37014">MNALNILGLKIELESWDKVKKVPLYISNHFFIQKASINGIYCLSLTPYDVLPPLSSLKKQIASIQAIEDLPIYINLNEISYFRKQNLLQNNIPFILKDKMVFLPFMTTFLTNQKFEQNINVQKLTLSAQLLFIWILYQNENQYFINDALEVLDVSHMTLTRSYRQLVATTFFKEHKDGRKIYLTTSLNKDELFKKMRPHLQSPVKNQFYMMKDQRTQDMVLAGESALSKYSFMNPPQIEIYAIDKAISKDLHTQKELFDKEQQIEVQIWEYDPLLFSEDKKHIDKISLMTSFLNNHDERLDKELEQFLNDTFL</sequence>
<gene>
    <name evidence="1" type="ORF">B5E91_12860</name>
</gene>
<reference evidence="2" key="1">
    <citation type="submission" date="2017-04" db="EMBL/GenBank/DDBJ databases">
        <title>Function of individual gut microbiota members based on whole genome sequencing of pure cultures obtained from chicken caecum.</title>
        <authorList>
            <person name="Medvecky M."/>
            <person name="Cejkova D."/>
            <person name="Polansky O."/>
            <person name="Karasova D."/>
            <person name="Kubasova T."/>
            <person name="Cizek A."/>
            <person name="Rychlik I."/>
        </authorList>
    </citation>
    <scope>NUCLEOTIDE SEQUENCE [LARGE SCALE GENOMIC DNA]</scope>
    <source>
        <strain evidence="2">An149</strain>
    </source>
</reference>
<accession>A0A1Y4PUS0</accession>
<proteinExistence type="predicted"/>
<dbReference type="Proteomes" id="UP000196258">
    <property type="component" value="Unassembled WGS sequence"/>
</dbReference>
<organism evidence="1 2">
    <name type="scientific">Thomasclavelia spiroformis</name>
    <dbReference type="NCBI Taxonomy" id="29348"/>
    <lineage>
        <taxon>Bacteria</taxon>
        <taxon>Bacillati</taxon>
        <taxon>Bacillota</taxon>
        <taxon>Erysipelotrichia</taxon>
        <taxon>Erysipelotrichales</taxon>
        <taxon>Coprobacillaceae</taxon>
        <taxon>Thomasclavelia</taxon>
    </lineage>
</organism>
<comment type="caution">
    <text evidence="1">The sequence shown here is derived from an EMBL/GenBank/DDBJ whole genome shotgun (WGS) entry which is preliminary data.</text>
</comment>
<protein>
    <recommendedName>
        <fullName evidence="3">MarR family transcriptional regulator</fullName>
    </recommendedName>
</protein>
<dbReference type="AlphaFoldDB" id="A0A1Y4PUS0"/>
<evidence type="ECO:0008006" key="3">
    <source>
        <dbReference type="Google" id="ProtNLM"/>
    </source>
</evidence>
<dbReference type="RefSeq" id="WP_087258453.1">
    <property type="nucleotide sequence ID" value="NZ_NFKY01000087.1"/>
</dbReference>
<evidence type="ECO:0000313" key="1">
    <source>
        <dbReference type="EMBL" id="OUQ03329.1"/>
    </source>
</evidence>
<name>A0A1Y4PUS0_9FIRM</name>
<evidence type="ECO:0000313" key="2">
    <source>
        <dbReference type="Proteomes" id="UP000196258"/>
    </source>
</evidence>